<dbReference type="PANTHER" id="PTHR43155:SF2">
    <property type="entry name" value="CYCLIC DI-GMP PHOSPHODIESTERASE PA4108"/>
    <property type="match status" value="1"/>
</dbReference>
<dbReference type="PROSITE" id="PS51832">
    <property type="entry name" value="HD_GYP"/>
    <property type="match status" value="1"/>
</dbReference>
<keyword evidence="3" id="KW-1185">Reference proteome</keyword>
<dbReference type="SUPFAM" id="SSF109604">
    <property type="entry name" value="HD-domain/PDEase-like"/>
    <property type="match status" value="1"/>
</dbReference>
<evidence type="ECO:0000313" key="3">
    <source>
        <dbReference type="Proteomes" id="UP000681317"/>
    </source>
</evidence>
<dbReference type="Pfam" id="PF13487">
    <property type="entry name" value="HD_5"/>
    <property type="match status" value="1"/>
</dbReference>
<dbReference type="RefSeq" id="WP_213434819.1">
    <property type="nucleotide sequence ID" value="NZ_AP024545.1"/>
</dbReference>
<dbReference type="Gene3D" id="1.10.3210.10">
    <property type="entry name" value="Hypothetical protein af1432"/>
    <property type="match status" value="1"/>
</dbReference>
<dbReference type="InterPro" id="IPR003607">
    <property type="entry name" value="HD/PDEase_dom"/>
</dbReference>
<organism evidence="2 3">
    <name type="scientific">Noviluteimonas caseinilytica</name>
    <dbReference type="NCBI Taxonomy" id="2675101"/>
    <lineage>
        <taxon>Bacteria</taxon>
        <taxon>Pseudomonadati</taxon>
        <taxon>Pseudomonadota</taxon>
        <taxon>Gammaproteobacteria</taxon>
        <taxon>Lysobacterales</taxon>
        <taxon>Lysobacteraceae</taxon>
        <taxon>Noviluteimonas</taxon>
    </lineage>
</organism>
<feature type="domain" description="HD-GYP" evidence="1">
    <location>
        <begin position="1"/>
        <end position="194"/>
    </location>
</feature>
<dbReference type="SMART" id="SM00471">
    <property type="entry name" value="HDc"/>
    <property type="match status" value="1"/>
</dbReference>
<dbReference type="CDD" id="cd00077">
    <property type="entry name" value="HDc"/>
    <property type="match status" value="1"/>
</dbReference>
<dbReference type="EMBL" id="AP024545">
    <property type="protein sequence ID" value="BCT93914.1"/>
    <property type="molecule type" value="Genomic_DNA"/>
</dbReference>
<evidence type="ECO:0000313" key="2">
    <source>
        <dbReference type="EMBL" id="BCT93914.1"/>
    </source>
</evidence>
<protein>
    <recommendedName>
        <fullName evidence="1">HD-GYP domain-containing protein</fullName>
    </recommendedName>
</protein>
<gene>
    <name evidence="2" type="ORF">LYSCAS_29380</name>
</gene>
<dbReference type="PANTHER" id="PTHR43155">
    <property type="entry name" value="CYCLIC DI-GMP PHOSPHODIESTERASE PA4108-RELATED"/>
    <property type="match status" value="1"/>
</dbReference>
<dbReference type="InterPro" id="IPR037522">
    <property type="entry name" value="HD_GYP_dom"/>
</dbReference>
<sequence>MADLARETAAVLRALHERDDNTSAHCDRTCALSVETGRALGLSAEELGVLHWAGQLHDIGKLGIPDRVLFKPARYDADDIAVMRTHPRRGHDILSAIPDPRVAAIATVVLHHHEAIDGSGYPDGLRGDDIPVLARILCIVDAYDAIATVRPYHAPKRHDEVMRMLNVEQGRKFDPHLLGRFDKTVASSAYKAVG</sequence>
<evidence type="ECO:0000259" key="1">
    <source>
        <dbReference type="PROSITE" id="PS51832"/>
    </source>
</evidence>
<reference evidence="2 3" key="1">
    <citation type="submission" date="2021-03" db="EMBL/GenBank/DDBJ databases">
        <title>Complete Genome Sequences of Two Lysobacter Strains Isolated from Sea Water (Lysobacter caseinilyticus) and Soil (Lysobacter helvus) in South Korea.</title>
        <authorList>
            <person name="Watanabe Y."/>
            <person name="Arakawa K."/>
        </authorList>
    </citation>
    <scope>NUCLEOTIDE SEQUENCE [LARGE SCALE GENOMIC DNA]</scope>
    <source>
        <strain evidence="2 3">KVB24</strain>
    </source>
</reference>
<accession>A0ABM7Q916</accession>
<dbReference type="Proteomes" id="UP000681317">
    <property type="component" value="Chromosome"/>
</dbReference>
<proteinExistence type="predicted"/>
<name>A0ABM7Q916_9GAMM</name>